<keyword evidence="1" id="KW-0472">Membrane</keyword>
<organism evidence="2">
    <name type="scientific">Arundo donax</name>
    <name type="common">Giant reed</name>
    <name type="synonym">Donax arundinaceus</name>
    <dbReference type="NCBI Taxonomy" id="35708"/>
    <lineage>
        <taxon>Eukaryota</taxon>
        <taxon>Viridiplantae</taxon>
        <taxon>Streptophyta</taxon>
        <taxon>Embryophyta</taxon>
        <taxon>Tracheophyta</taxon>
        <taxon>Spermatophyta</taxon>
        <taxon>Magnoliopsida</taxon>
        <taxon>Liliopsida</taxon>
        <taxon>Poales</taxon>
        <taxon>Poaceae</taxon>
        <taxon>PACMAD clade</taxon>
        <taxon>Arundinoideae</taxon>
        <taxon>Arundineae</taxon>
        <taxon>Arundo</taxon>
    </lineage>
</organism>
<proteinExistence type="predicted"/>
<evidence type="ECO:0000313" key="2">
    <source>
        <dbReference type="EMBL" id="JAD61215.1"/>
    </source>
</evidence>
<keyword evidence="1" id="KW-1133">Transmembrane helix</keyword>
<accession>A0A0A9BJ29</accession>
<dbReference type="EMBL" id="GBRH01236680">
    <property type="protein sequence ID" value="JAD61215.1"/>
    <property type="molecule type" value="Transcribed_RNA"/>
</dbReference>
<sequence>MDLRSGAVPNRALTYFLIILLFATLSWLSVSPFGSVIVLTLS</sequence>
<name>A0A0A9BJ29_ARUDO</name>
<keyword evidence="1" id="KW-0812">Transmembrane</keyword>
<dbReference type="AlphaFoldDB" id="A0A0A9BJ29"/>
<reference evidence="2" key="1">
    <citation type="submission" date="2014-09" db="EMBL/GenBank/DDBJ databases">
        <authorList>
            <person name="Magalhaes I.L.F."/>
            <person name="Oliveira U."/>
            <person name="Santos F.R."/>
            <person name="Vidigal T.H.D.A."/>
            <person name="Brescovit A.D."/>
            <person name="Santos A.J."/>
        </authorList>
    </citation>
    <scope>NUCLEOTIDE SEQUENCE</scope>
    <source>
        <tissue evidence="2">Shoot tissue taken approximately 20 cm above the soil surface</tissue>
    </source>
</reference>
<reference evidence="2" key="2">
    <citation type="journal article" date="2015" name="Data Brief">
        <title>Shoot transcriptome of the giant reed, Arundo donax.</title>
        <authorList>
            <person name="Barrero R.A."/>
            <person name="Guerrero F.D."/>
            <person name="Moolhuijzen P."/>
            <person name="Goolsby J.A."/>
            <person name="Tidwell J."/>
            <person name="Bellgard S.E."/>
            <person name="Bellgard M.I."/>
        </authorList>
    </citation>
    <scope>NUCLEOTIDE SEQUENCE</scope>
    <source>
        <tissue evidence="2">Shoot tissue taken approximately 20 cm above the soil surface</tissue>
    </source>
</reference>
<protein>
    <submittedName>
        <fullName evidence="2">Uncharacterized protein</fullName>
    </submittedName>
</protein>
<feature type="transmembrane region" description="Helical" evidence="1">
    <location>
        <begin position="12"/>
        <end position="41"/>
    </location>
</feature>
<evidence type="ECO:0000256" key="1">
    <source>
        <dbReference type="SAM" id="Phobius"/>
    </source>
</evidence>